<dbReference type="EMBL" id="JACCHT010000001">
    <property type="protein sequence ID" value="NYT26589.1"/>
    <property type="molecule type" value="Genomic_DNA"/>
</dbReference>
<accession>A0A853F1T2</accession>
<keyword evidence="1" id="KW-0812">Transmembrane</keyword>
<dbReference type="Proteomes" id="UP000568751">
    <property type="component" value="Unassembled WGS sequence"/>
</dbReference>
<sequence>MHRYSRVVTSAASSAVDNTNDVVLLRNLGYNYSGSNFNSRSITDADGTTGDHLLLLLTNGWYLILRMVLILLLVVQVIYIYINTSEVDKF</sequence>
<organism evidence="2 3">
    <name type="scientific">Candidatus Thiodubiliella endoseptemdiera</name>
    <dbReference type="NCBI Taxonomy" id="2738886"/>
    <lineage>
        <taxon>Bacteria</taxon>
        <taxon>Pseudomonadati</taxon>
        <taxon>Pseudomonadota</taxon>
        <taxon>Gammaproteobacteria</taxon>
        <taxon>Candidatus Pseudothioglobaceae</taxon>
        <taxon>Candidatus Thiodubiliella</taxon>
    </lineage>
</organism>
<keyword evidence="1" id="KW-0472">Membrane</keyword>
<evidence type="ECO:0000313" key="3">
    <source>
        <dbReference type="Proteomes" id="UP000568751"/>
    </source>
</evidence>
<name>A0A853F1T2_9GAMM</name>
<comment type="caution">
    <text evidence="2">The sequence shown here is derived from an EMBL/GenBank/DDBJ whole genome shotgun (WGS) entry which is preliminary data.</text>
</comment>
<evidence type="ECO:0000313" key="2">
    <source>
        <dbReference type="EMBL" id="NYT26589.1"/>
    </source>
</evidence>
<proteinExistence type="predicted"/>
<dbReference type="AlphaFoldDB" id="A0A853F1T2"/>
<gene>
    <name evidence="2" type="ORF">H0A76_00915</name>
</gene>
<keyword evidence="1" id="KW-1133">Transmembrane helix</keyword>
<protein>
    <submittedName>
        <fullName evidence="2">Uncharacterized protein</fullName>
    </submittedName>
</protein>
<evidence type="ECO:0000256" key="1">
    <source>
        <dbReference type="SAM" id="Phobius"/>
    </source>
</evidence>
<reference evidence="2 3" key="1">
    <citation type="submission" date="2020-05" db="EMBL/GenBank/DDBJ databases">
        <title>Horizontal transmission and recombination maintain forever young bacterial symbiont genomes.</title>
        <authorList>
            <person name="Russell S.L."/>
            <person name="Pepper-Tunick E."/>
            <person name="Svedberg J."/>
            <person name="Byrne A."/>
            <person name="Ruelas Castillo J."/>
            <person name="Vollmers C."/>
            <person name="Beinart R.A."/>
            <person name="Corbett-Detig R."/>
        </authorList>
    </citation>
    <scope>NUCLEOTIDE SEQUENCE [LARGE SCALE GENOMIC DNA]</scope>
    <source>
        <strain evidence="2">455</strain>
    </source>
</reference>
<feature type="transmembrane region" description="Helical" evidence="1">
    <location>
        <begin position="61"/>
        <end position="82"/>
    </location>
</feature>